<keyword evidence="3" id="KW-0963">Cytoplasm</keyword>
<keyword evidence="9" id="KW-1185">Reference proteome</keyword>
<dbReference type="PANTHER" id="PTHR11604:SF49">
    <property type="entry name" value="PROFILIN-2"/>
    <property type="match status" value="1"/>
</dbReference>
<comment type="function">
    <text evidence="6">Binds to actin and affects the structure of the cytoskeleton. At high concentrations, profilin prevents the polymerization of actin, whereas it enhances it at low concentrations.</text>
</comment>
<comment type="subcellular location">
    <subcellularLocation>
        <location evidence="1">Cytoplasm</location>
        <location evidence="1">Cytoskeleton</location>
    </subcellularLocation>
</comment>
<dbReference type="PRINTS" id="PR01640">
    <property type="entry name" value="PROFILINPLNT"/>
</dbReference>
<comment type="subunit">
    <text evidence="6">Occurs in many kinds of cells as a complex with monomeric actin in a 1:1 ratio.</text>
</comment>
<dbReference type="SUPFAM" id="SSF55770">
    <property type="entry name" value="Profilin (actin-binding protein)"/>
    <property type="match status" value="1"/>
</dbReference>
<dbReference type="Gene3D" id="3.30.450.30">
    <property type="entry name" value="Dynein light chain 2a, cytoplasmic"/>
    <property type="match status" value="1"/>
</dbReference>
<dbReference type="SMART" id="SM00392">
    <property type="entry name" value="PROF"/>
    <property type="match status" value="1"/>
</dbReference>
<dbReference type="InterPro" id="IPR005455">
    <property type="entry name" value="PFN_euk"/>
</dbReference>
<dbReference type="PROSITE" id="PS00414">
    <property type="entry name" value="PROFILIN"/>
    <property type="match status" value="1"/>
</dbReference>
<evidence type="ECO:0000256" key="4">
    <source>
        <dbReference type="ARBA" id="ARBA00023203"/>
    </source>
</evidence>
<evidence type="ECO:0000256" key="6">
    <source>
        <dbReference type="RuleBase" id="RU003908"/>
    </source>
</evidence>
<comment type="similarity">
    <text evidence="2 7">Belongs to the profilin family.</text>
</comment>
<dbReference type="PANTHER" id="PTHR11604">
    <property type="entry name" value="PROFILIN"/>
    <property type="match status" value="1"/>
</dbReference>
<name>A0ABR2U2B5_9ROSI</name>
<dbReference type="EMBL" id="JBBPBN010000003">
    <property type="protein sequence ID" value="KAK9043772.1"/>
    <property type="molecule type" value="Genomic_DNA"/>
</dbReference>
<protein>
    <recommendedName>
        <fullName evidence="7">Profilin</fullName>
    </recommendedName>
</protein>
<dbReference type="Pfam" id="PF00235">
    <property type="entry name" value="Profilin"/>
    <property type="match status" value="1"/>
</dbReference>
<proteinExistence type="inferred from homology"/>
<evidence type="ECO:0000313" key="8">
    <source>
        <dbReference type="EMBL" id="KAK9043772.1"/>
    </source>
</evidence>
<reference evidence="8 9" key="1">
    <citation type="journal article" date="2024" name="G3 (Bethesda)">
        <title>Genome assembly of Hibiscus sabdariffa L. provides insights into metabolisms of medicinal natural products.</title>
        <authorList>
            <person name="Kim T."/>
        </authorList>
    </citation>
    <scope>NUCLEOTIDE SEQUENCE [LARGE SCALE GENOMIC DNA]</scope>
    <source>
        <strain evidence="8">TK-2024</strain>
        <tissue evidence="8">Old leaves</tissue>
    </source>
</reference>
<keyword evidence="4 7" id="KW-0009">Actin-binding</keyword>
<comment type="caution">
    <text evidence="8">The sequence shown here is derived from an EMBL/GenBank/DDBJ whole genome shotgun (WGS) entry which is preliminary data.</text>
</comment>
<evidence type="ECO:0000256" key="2">
    <source>
        <dbReference type="ARBA" id="ARBA00010058"/>
    </source>
</evidence>
<dbReference type="Proteomes" id="UP001396334">
    <property type="component" value="Unassembled WGS sequence"/>
</dbReference>
<evidence type="ECO:0000256" key="1">
    <source>
        <dbReference type="ARBA" id="ARBA00004245"/>
    </source>
</evidence>
<evidence type="ECO:0000256" key="7">
    <source>
        <dbReference type="RuleBase" id="RU003909"/>
    </source>
</evidence>
<dbReference type="InterPro" id="IPR048278">
    <property type="entry name" value="PFN"/>
</dbReference>
<sequence>MSWQEYVDDHLMCEIEGNHLSAAAIVGNEGSVWAQSVTFPKLKPEEMYAIMNDFAKPGSLAQTGSLRSSAIISSNRVIDSHSPCFGDCAPSPTLPFIVLLVESSICGFTNASKRGVSSANPISP</sequence>
<dbReference type="InterPro" id="IPR036140">
    <property type="entry name" value="PFN_sf"/>
</dbReference>
<keyword evidence="5 6" id="KW-0206">Cytoskeleton</keyword>
<organism evidence="8 9">
    <name type="scientific">Hibiscus sabdariffa</name>
    <name type="common">roselle</name>
    <dbReference type="NCBI Taxonomy" id="183260"/>
    <lineage>
        <taxon>Eukaryota</taxon>
        <taxon>Viridiplantae</taxon>
        <taxon>Streptophyta</taxon>
        <taxon>Embryophyta</taxon>
        <taxon>Tracheophyta</taxon>
        <taxon>Spermatophyta</taxon>
        <taxon>Magnoliopsida</taxon>
        <taxon>eudicotyledons</taxon>
        <taxon>Gunneridae</taxon>
        <taxon>Pentapetalae</taxon>
        <taxon>rosids</taxon>
        <taxon>malvids</taxon>
        <taxon>Malvales</taxon>
        <taxon>Malvaceae</taxon>
        <taxon>Malvoideae</taxon>
        <taxon>Hibiscus</taxon>
    </lineage>
</organism>
<evidence type="ECO:0000256" key="3">
    <source>
        <dbReference type="ARBA" id="ARBA00022490"/>
    </source>
</evidence>
<evidence type="ECO:0000313" key="9">
    <source>
        <dbReference type="Proteomes" id="UP001396334"/>
    </source>
</evidence>
<dbReference type="InterPro" id="IPR027310">
    <property type="entry name" value="Profilin_CS"/>
</dbReference>
<evidence type="ECO:0000256" key="5">
    <source>
        <dbReference type="ARBA" id="ARBA00023212"/>
    </source>
</evidence>
<gene>
    <name evidence="8" type="ORF">V6N11_072102</name>
</gene>
<accession>A0ABR2U2B5</accession>
<dbReference type="PRINTS" id="PR00392">
    <property type="entry name" value="PROFILIN"/>
</dbReference>